<comment type="caution">
    <text evidence="11">The sequence shown here is derived from an EMBL/GenBank/DDBJ whole genome shotgun (WGS) entry which is preliminary data.</text>
</comment>
<feature type="compositionally biased region" description="Basic and acidic residues" evidence="8">
    <location>
        <begin position="292"/>
        <end position="340"/>
    </location>
</feature>
<dbReference type="AlphaFoldDB" id="A0AAE1TWA9"/>
<evidence type="ECO:0000256" key="4">
    <source>
        <dbReference type="ARBA" id="ARBA00022771"/>
    </source>
</evidence>
<feature type="compositionally biased region" description="Polar residues" evidence="8">
    <location>
        <begin position="688"/>
        <end position="697"/>
    </location>
</feature>
<proteinExistence type="predicted"/>
<evidence type="ECO:0000313" key="11">
    <source>
        <dbReference type="EMBL" id="KAK4297514.1"/>
    </source>
</evidence>
<dbReference type="Pfam" id="PF00651">
    <property type="entry name" value="BTB"/>
    <property type="match status" value="1"/>
</dbReference>
<dbReference type="PANTHER" id="PTHR24394:SF29">
    <property type="entry name" value="MYONEURIN"/>
    <property type="match status" value="1"/>
</dbReference>
<evidence type="ECO:0000259" key="10">
    <source>
        <dbReference type="PROSITE" id="PS50157"/>
    </source>
</evidence>
<feature type="compositionally biased region" description="Basic and acidic residues" evidence="8">
    <location>
        <begin position="193"/>
        <end position="203"/>
    </location>
</feature>
<feature type="domain" description="BTB" evidence="9">
    <location>
        <begin position="62"/>
        <end position="129"/>
    </location>
</feature>
<keyword evidence="4 7" id="KW-0863">Zinc-finger</keyword>
<feature type="region of interest" description="Disordered" evidence="8">
    <location>
        <begin position="277"/>
        <end position="370"/>
    </location>
</feature>
<feature type="compositionally biased region" description="Basic and acidic residues" evidence="8">
    <location>
        <begin position="361"/>
        <end position="370"/>
    </location>
</feature>
<dbReference type="CDD" id="cd18186">
    <property type="entry name" value="BTB_POZ_ZBTB_KLHL-like"/>
    <property type="match status" value="1"/>
</dbReference>
<feature type="compositionally biased region" description="Low complexity" evidence="8">
    <location>
        <begin position="585"/>
        <end position="618"/>
    </location>
</feature>
<keyword evidence="6" id="KW-0539">Nucleus</keyword>
<dbReference type="PANTHER" id="PTHR24394">
    <property type="entry name" value="ZINC FINGER PROTEIN"/>
    <property type="match status" value="1"/>
</dbReference>
<evidence type="ECO:0000259" key="9">
    <source>
        <dbReference type="PROSITE" id="PS50097"/>
    </source>
</evidence>
<feature type="region of interest" description="Disordered" evidence="8">
    <location>
        <begin position="513"/>
        <end position="618"/>
    </location>
</feature>
<feature type="compositionally biased region" description="Low complexity" evidence="8">
    <location>
        <begin position="698"/>
        <end position="707"/>
    </location>
</feature>
<dbReference type="PROSITE" id="PS50157">
    <property type="entry name" value="ZINC_FINGER_C2H2_2"/>
    <property type="match status" value="1"/>
</dbReference>
<sequence>MEVPFEMKPLLEQHFTTVSSSLGLVKMCTMADDVESVMLKWTDHKQVFARVLSTLREKEVFADVLLYCGRKRYAAHKFILSTCSSYLEGVLAGVGSEAEPVSLVLADTRPAALEALLDFMYLGKADLEPSLLDPLLDLAHDLRVRGLITPSLDPEAQKMRELMRSQKVTKPPKIVQWEETKVSEGENEETESPELKQEEETKPLEVPVPVKRIEYPTPPEKPKYPEIRRRKVKPSTLQVQLLEEERKIRKERDKRREELLKQDMDMAAAMKRYNVLKTMELGRKKQEKKKRQIEQSKSKERCSAGYREEKLRKRHTMTPEESRKKEKKTMKSIEEKERKNEKKKTSKINERENSKVMEMMKSPEVDKEREPSSQVGEMEQHMMSFIPKNFLCKFCQDSFCSFQDLDLHHRSTHEKKMLTCSECSFRTPFKDNMSKHIATHISSVPYVCLYCLASDPLEELHINHQRKFHPGRPVRINKPSNLTMPAIKRKMYQDVVRPSKVIVKDIMLEKKLTFSPSPSPTNMVLNSPGSNTPPSPTSSGVYQFTMASPSSSPVPPKPPNPIHTSSSPPPPSSLPVASPVPPLPSSSSSSQLSPPVEAPPTSSCLSSSPSSPSSPILIPQTTSCFVQLFRGLSRSPSPDPLAGSESDTGNKYLSESSSSASSSTRKRGRPLGSDKKNKVVTKRHKHSSSSAIPKRSQNLNSNPLSPSITSQSPTHSLASTSSEDSNPPSPQSCPRKMSSRGRGSALRIETLKRHSREK</sequence>
<feature type="compositionally biased region" description="Basic and acidic residues" evidence="8">
    <location>
        <begin position="749"/>
        <end position="758"/>
    </location>
</feature>
<feature type="compositionally biased region" description="Basic residues" evidence="8">
    <location>
        <begin position="678"/>
        <end position="687"/>
    </location>
</feature>
<feature type="compositionally biased region" description="Pro residues" evidence="8">
    <location>
        <begin position="552"/>
        <end position="584"/>
    </location>
</feature>
<keyword evidence="3" id="KW-0677">Repeat</keyword>
<dbReference type="EMBL" id="JAWZYT010003622">
    <property type="protein sequence ID" value="KAK4297514.1"/>
    <property type="molecule type" value="Genomic_DNA"/>
</dbReference>
<gene>
    <name evidence="11" type="ORF">Pmani_030074</name>
</gene>
<dbReference type="InterPro" id="IPR011333">
    <property type="entry name" value="SKP1/BTB/POZ_sf"/>
</dbReference>
<dbReference type="Proteomes" id="UP001292094">
    <property type="component" value="Unassembled WGS sequence"/>
</dbReference>
<dbReference type="InterPro" id="IPR000210">
    <property type="entry name" value="BTB/POZ_dom"/>
</dbReference>
<dbReference type="GO" id="GO:0005634">
    <property type="term" value="C:nucleus"/>
    <property type="evidence" value="ECO:0007669"/>
    <property type="project" value="UniProtKB-SubCell"/>
</dbReference>
<evidence type="ECO:0000313" key="12">
    <source>
        <dbReference type="Proteomes" id="UP001292094"/>
    </source>
</evidence>
<feature type="compositionally biased region" description="Polar residues" evidence="8">
    <location>
        <begin position="514"/>
        <end position="525"/>
    </location>
</feature>
<dbReference type="SMART" id="SM00355">
    <property type="entry name" value="ZnF_C2H2"/>
    <property type="match status" value="3"/>
</dbReference>
<dbReference type="PROSITE" id="PS00028">
    <property type="entry name" value="ZINC_FINGER_C2H2_1"/>
    <property type="match status" value="1"/>
</dbReference>
<protein>
    <submittedName>
        <fullName evidence="11">Uncharacterized protein</fullName>
    </submittedName>
</protein>
<dbReference type="GO" id="GO:0008270">
    <property type="term" value="F:zinc ion binding"/>
    <property type="evidence" value="ECO:0007669"/>
    <property type="project" value="UniProtKB-KW"/>
</dbReference>
<dbReference type="SUPFAM" id="SSF54695">
    <property type="entry name" value="POZ domain"/>
    <property type="match status" value="1"/>
</dbReference>
<feature type="compositionally biased region" description="Low complexity" evidence="8">
    <location>
        <begin position="654"/>
        <end position="663"/>
    </location>
</feature>
<evidence type="ECO:0000256" key="8">
    <source>
        <dbReference type="SAM" id="MobiDB-lite"/>
    </source>
</evidence>
<keyword evidence="12" id="KW-1185">Reference proteome</keyword>
<evidence type="ECO:0000256" key="7">
    <source>
        <dbReference type="PROSITE-ProRule" id="PRU00042"/>
    </source>
</evidence>
<reference evidence="11" key="1">
    <citation type="submission" date="2023-11" db="EMBL/GenBank/DDBJ databases">
        <title>Genome assemblies of two species of porcelain crab, Petrolisthes cinctipes and Petrolisthes manimaculis (Anomura: Porcellanidae).</title>
        <authorList>
            <person name="Angst P."/>
        </authorList>
    </citation>
    <scope>NUCLEOTIDE SEQUENCE</scope>
    <source>
        <strain evidence="11">PB745_02</strain>
        <tissue evidence="11">Gill</tissue>
    </source>
</reference>
<feature type="region of interest" description="Disordered" evidence="8">
    <location>
        <begin position="631"/>
        <end position="758"/>
    </location>
</feature>
<dbReference type="GO" id="GO:0000981">
    <property type="term" value="F:DNA-binding transcription factor activity, RNA polymerase II-specific"/>
    <property type="evidence" value="ECO:0007669"/>
    <property type="project" value="TreeGrafter"/>
</dbReference>
<evidence type="ECO:0000256" key="2">
    <source>
        <dbReference type="ARBA" id="ARBA00022723"/>
    </source>
</evidence>
<feature type="domain" description="C2H2-type" evidence="10">
    <location>
        <begin position="390"/>
        <end position="418"/>
    </location>
</feature>
<evidence type="ECO:0000256" key="5">
    <source>
        <dbReference type="ARBA" id="ARBA00022833"/>
    </source>
</evidence>
<accession>A0AAE1TWA9</accession>
<dbReference type="Gene3D" id="3.30.160.60">
    <property type="entry name" value="Classic Zinc Finger"/>
    <property type="match status" value="1"/>
</dbReference>
<name>A0AAE1TWA9_9EUCA</name>
<dbReference type="SMART" id="SM00225">
    <property type="entry name" value="BTB"/>
    <property type="match status" value="1"/>
</dbReference>
<dbReference type="Gene3D" id="3.30.710.10">
    <property type="entry name" value="Potassium Channel Kv1.1, Chain A"/>
    <property type="match status" value="1"/>
</dbReference>
<dbReference type="SUPFAM" id="SSF57667">
    <property type="entry name" value="beta-beta-alpha zinc fingers"/>
    <property type="match status" value="1"/>
</dbReference>
<evidence type="ECO:0000256" key="6">
    <source>
        <dbReference type="ARBA" id="ARBA00023242"/>
    </source>
</evidence>
<dbReference type="InterPro" id="IPR013087">
    <property type="entry name" value="Znf_C2H2_type"/>
</dbReference>
<keyword evidence="2" id="KW-0479">Metal-binding</keyword>
<evidence type="ECO:0000256" key="1">
    <source>
        <dbReference type="ARBA" id="ARBA00004123"/>
    </source>
</evidence>
<keyword evidence="5" id="KW-0862">Zinc</keyword>
<comment type="subcellular location">
    <subcellularLocation>
        <location evidence="1">Nucleus</location>
    </subcellularLocation>
</comment>
<evidence type="ECO:0000256" key="3">
    <source>
        <dbReference type="ARBA" id="ARBA00022737"/>
    </source>
</evidence>
<dbReference type="InterPro" id="IPR036236">
    <property type="entry name" value="Znf_C2H2_sf"/>
</dbReference>
<dbReference type="PROSITE" id="PS50097">
    <property type="entry name" value="BTB"/>
    <property type="match status" value="1"/>
</dbReference>
<organism evidence="11 12">
    <name type="scientific">Petrolisthes manimaculis</name>
    <dbReference type="NCBI Taxonomy" id="1843537"/>
    <lineage>
        <taxon>Eukaryota</taxon>
        <taxon>Metazoa</taxon>
        <taxon>Ecdysozoa</taxon>
        <taxon>Arthropoda</taxon>
        <taxon>Crustacea</taxon>
        <taxon>Multicrustacea</taxon>
        <taxon>Malacostraca</taxon>
        <taxon>Eumalacostraca</taxon>
        <taxon>Eucarida</taxon>
        <taxon>Decapoda</taxon>
        <taxon>Pleocyemata</taxon>
        <taxon>Anomura</taxon>
        <taxon>Galatheoidea</taxon>
        <taxon>Porcellanidae</taxon>
        <taxon>Petrolisthes</taxon>
    </lineage>
</organism>
<feature type="compositionally biased region" description="Polar residues" evidence="8">
    <location>
        <begin position="708"/>
        <end position="726"/>
    </location>
</feature>
<feature type="region of interest" description="Disordered" evidence="8">
    <location>
        <begin position="177"/>
        <end position="204"/>
    </location>
</feature>